<reference evidence="2" key="1">
    <citation type="submission" date="2021-12" db="EMBL/GenBank/DDBJ databases">
        <title>Comparative genomics, transcriptomics and evolutionary studies reveal genomic signatures of adaptation to plant cell wall in hemibiotrophic fungi.</title>
        <authorList>
            <consortium name="DOE Joint Genome Institute"/>
            <person name="Baroncelli R."/>
            <person name="Diaz J.F."/>
            <person name="Benocci T."/>
            <person name="Peng M."/>
            <person name="Battaglia E."/>
            <person name="Haridas S."/>
            <person name="Andreopoulos W."/>
            <person name="Labutti K."/>
            <person name="Pangilinan J."/>
            <person name="Floch G.L."/>
            <person name="Makela M.R."/>
            <person name="Henrissat B."/>
            <person name="Grigoriev I.V."/>
            <person name="Crouch J.A."/>
            <person name="De Vries R.P."/>
            <person name="Sukno S.A."/>
            <person name="Thon M.R."/>
        </authorList>
    </citation>
    <scope>NUCLEOTIDE SEQUENCE</scope>
    <source>
        <strain evidence="2">CBS 112980</strain>
    </source>
</reference>
<evidence type="ECO:0000313" key="3">
    <source>
        <dbReference type="Proteomes" id="UP001244207"/>
    </source>
</evidence>
<dbReference type="RefSeq" id="XP_060361386.1">
    <property type="nucleotide sequence ID" value="XM_060510763.1"/>
</dbReference>
<evidence type="ECO:0000313" key="2">
    <source>
        <dbReference type="EMBL" id="KAK1718886.1"/>
    </source>
</evidence>
<dbReference type="AlphaFoldDB" id="A0AAD8UH10"/>
<evidence type="ECO:0000256" key="1">
    <source>
        <dbReference type="SAM" id="SignalP"/>
    </source>
</evidence>
<accession>A0AAD8UH10</accession>
<organism evidence="2 3">
    <name type="scientific">Glomerella acutata</name>
    <name type="common">Colletotrichum acutatum</name>
    <dbReference type="NCBI Taxonomy" id="27357"/>
    <lineage>
        <taxon>Eukaryota</taxon>
        <taxon>Fungi</taxon>
        <taxon>Dikarya</taxon>
        <taxon>Ascomycota</taxon>
        <taxon>Pezizomycotina</taxon>
        <taxon>Sordariomycetes</taxon>
        <taxon>Hypocreomycetidae</taxon>
        <taxon>Glomerellales</taxon>
        <taxon>Glomerellaceae</taxon>
        <taxon>Colletotrichum</taxon>
        <taxon>Colletotrichum acutatum species complex</taxon>
    </lineage>
</organism>
<comment type="caution">
    <text evidence="2">The sequence shown here is derived from an EMBL/GenBank/DDBJ whole genome shotgun (WGS) entry which is preliminary data.</text>
</comment>
<dbReference type="Proteomes" id="UP001244207">
    <property type="component" value="Unassembled WGS sequence"/>
</dbReference>
<feature type="chain" id="PRO_5041974941" evidence="1">
    <location>
        <begin position="22"/>
        <end position="442"/>
    </location>
</feature>
<sequence>MAPISQMCVSLLAWMLLPVLAQTTKPVYAHFMLGIVENYTISDWHLDMTQAKEIGIDGFALNCAPARIDSYTPKQLANAYRAAQDLNFTVFISFDFAYWSTADTAEITSIVGNYSAHPAQARYDGGAIVSTFVGDNMNWTAVKNGVPPGQKITALPMIQDPAWLSVANTGLDGAFSWYAWPTDGGNSIIPGPMTTIWDDRYLANLGNLPYMAPVSPWFSTHFNTKNWVFITEEQPTIRWEQMLVMKPALVEIISWNVNLYFPNTKLLTTLSDSQPNHSDDGSSAWATGFPHEGWRTLMKPYIAAYKSGADKPTVISDELVYWYRPMPKNTVCTNDTLGAPNGIQYLADVVFVATMLTQPATLTVTSGSQAPFTVPVGAGIQTTNFTMGIGAQKFSVSRNGSPVLGGTSSKEISGACQKYNFNAFVGSFKAQADRSVFGTSGE</sequence>
<name>A0AAD8UH10_GLOAC</name>
<dbReference type="Gene3D" id="3.20.20.80">
    <property type="entry name" value="Glycosidases"/>
    <property type="match status" value="1"/>
</dbReference>
<dbReference type="InterPro" id="IPR005197">
    <property type="entry name" value="Glyco_hydro_71"/>
</dbReference>
<dbReference type="GeneID" id="85394662"/>
<dbReference type="GO" id="GO:0051118">
    <property type="term" value="F:glucan endo-1,3-alpha-glucosidase activity"/>
    <property type="evidence" value="ECO:0007669"/>
    <property type="project" value="InterPro"/>
</dbReference>
<protein>
    <submittedName>
        <fullName evidence="2">Glycoside hydrolase family 71 protein</fullName>
    </submittedName>
</protein>
<keyword evidence="3" id="KW-1185">Reference proteome</keyword>
<keyword evidence="2" id="KW-0378">Hydrolase</keyword>
<proteinExistence type="predicted"/>
<dbReference type="Pfam" id="PF03659">
    <property type="entry name" value="Glyco_hydro_71"/>
    <property type="match status" value="1"/>
</dbReference>
<gene>
    <name evidence="2" type="ORF">BDZ83DRAFT_654916</name>
</gene>
<keyword evidence="1" id="KW-0732">Signal</keyword>
<dbReference type="EMBL" id="JAHMHS010000098">
    <property type="protein sequence ID" value="KAK1718886.1"/>
    <property type="molecule type" value="Genomic_DNA"/>
</dbReference>
<feature type="signal peptide" evidence="1">
    <location>
        <begin position="1"/>
        <end position="21"/>
    </location>
</feature>
<dbReference type="CDD" id="cd11577">
    <property type="entry name" value="GH71"/>
    <property type="match status" value="1"/>
</dbReference>